<feature type="compositionally biased region" description="Basic and acidic residues" evidence="1">
    <location>
        <begin position="503"/>
        <end position="520"/>
    </location>
</feature>
<evidence type="ECO:0000313" key="2">
    <source>
        <dbReference type="EMBL" id="KAF2894527.1"/>
    </source>
</evidence>
<feature type="compositionally biased region" description="Polar residues" evidence="1">
    <location>
        <begin position="45"/>
        <end position="67"/>
    </location>
</feature>
<feature type="compositionally biased region" description="Polar residues" evidence="1">
    <location>
        <begin position="276"/>
        <end position="295"/>
    </location>
</feature>
<organism evidence="2 3">
    <name type="scientific">Ignelater luminosus</name>
    <name type="common">Cucubano</name>
    <name type="synonym">Pyrophorus luminosus</name>
    <dbReference type="NCBI Taxonomy" id="2038154"/>
    <lineage>
        <taxon>Eukaryota</taxon>
        <taxon>Metazoa</taxon>
        <taxon>Ecdysozoa</taxon>
        <taxon>Arthropoda</taxon>
        <taxon>Hexapoda</taxon>
        <taxon>Insecta</taxon>
        <taxon>Pterygota</taxon>
        <taxon>Neoptera</taxon>
        <taxon>Endopterygota</taxon>
        <taxon>Coleoptera</taxon>
        <taxon>Polyphaga</taxon>
        <taxon>Elateriformia</taxon>
        <taxon>Elateroidea</taxon>
        <taxon>Elateridae</taxon>
        <taxon>Agrypninae</taxon>
        <taxon>Pyrophorini</taxon>
        <taxon>Ignelater</taxon>
    </lineage>
</organism>
<feature type="compositionally biased region" description="Basic and acidic residues" evidence="1">
    <location>
        <begin position="11"/>
        <end position="22"/>
    </location>
</feature>
<feature type="compositionally biased region" description="Basic and acidic residues" evidence="1">
    <location>
        <begin position="411"/>
        <end position="422"/>
    </location>
</feature>
<feature type="compositionally biased region" description="Basic and acidic residues" evidence="1">
    <location>
        <begin position="177"/>
        <end position="199"/>
    </location>
</feature>
<feature type="compositionally biased region" description="Basic and acidic residues" evidence="1">
    <location>
        <begin position="317"/>
        <end position="327"/>
    </location>
</feature>
<keyword evidence="3" id="KW-1185">Reference proteome</keyword>
<feature type="compositionally biased region" description="Basic and acidic residues" evidence="1">
    <location>
        <begin position="433"/>
        <end position="482"/>
    </location>
</feature>
<evidence type="ECO:0000313" key="3">
    <source>
        <dbReference type="Proteomes" id="UP000801492"/>
    </source>
</evidence>
<feature type="region of interest" description="Disordered" evidence="1">
    <location>
        <begin position="597"/>
        <end position="621"/>
    </location>
</feature>
<proteinExistence type="predicted"/>
<protein>
    <submittedName>
        <fullName evidence="2">Uncharacterized protein</fullName>
    </submittedName>
</protein>
<feature type="region of interest" description="Disordered" evidence="1">
    <location>
        <begin position="42"/>
        <end position="536"/>
    </location>
</feature>
<feature type="compositionally biased region" description="Polar residues" evidence="1">
    <location>
        <begin position="229"/>
        <end position="247"/>
    </location>
</feature>
<dbReference type="EMBL" id="VTPC01006943">
    <property type="protein sequence ID" value="KAF2894527.1"/>
    <property type="molecule type" value="Genomic_DNA"/>
</dbReference>
<reference evidence="2" key="1">
    <citation type="submission" date="2019-08" db="EMBL/GenBank/DDBJ databases">
        <title>The genome of the North American firefly Photinus pyralis.</title>
        <authorList>
            <consortium name="Photinus pyralis genome working group"/>
            <person name="Fallon T.R."/>
            <person name="Sander Lower S.E."/>
            <person name="Weng J.-K."/>
        </authorList>
    </citation>
    <scope>NUCLEOTIDE SEQUENCE</scope>
    <source>
        <strain evidence="2">TRF0915ILg1</strain>
        <tissue evidence="2">Whole body</tissue>
    </source>
</reference>
<dbReference type="AlphaFoldDB" id="A0A8K0D039"/>
<feature type="compositionally biased region" description="Polar residues" evidence="1">
    <location>
        <begin position="388"/>
        <end position="410"/>
    </location>
</feature>
<gene>
    <name evidence="2" type="ORF">ILUMI_11655</name>
</gene>
<comment type="caution">
    <text evidence="2">The sequence shown here is derived from an EMBL/GenBank/DDBJ whole genome shotgun (WGS) entry which is preliminary data.</text>
</comment>
<accession>A0A8K0D039</accession>
<feature type="compositionally biased region" description="Basic and acidic residues" evidence="1">
    <location>
        <begin position="643"/>
        <end position="666"/>
    </location>
</feature>
<evidence type="ECO:0000256" key="1">
    <source>
        <dbReference type="SAM" id="MobiDB-lite"/>
    </source>
</evidence>
<feature type="compositionally biased region" description="Acidic residues" evidence="1">
    <location>
        <begin position="598"/>
        <end position="610"/>
    </location>
</feature>
<feature type="compositionally biased region" description="Polar residues" evidence="1">
    <location>
        <begin position="491"/>
        <end position="501"/>
    </location>
</feature>
<feature type="region of interest" description="Disordered" evidence="1">
    <location>
        <begin position="635"/>
        <end position="674"/>
    </location>
</feature>
<feature type="compositionally biased region" description="Polar residues" evidence="1">
    <location>
        <begin position="210"/>
        <end position="220"/>
    </location>
</feature>
<sequence>MTNATSMLPSDENKSRADSDKISLTEILSTSEKIPVSAVKGVSDSIGSLTSSKSTAIPDSKNSISKSTEVRAVGENMNKTTKAVSSDKVVTEKISKSSQDSSENKEISKNNEQLETAEENIKKPNKLSSSTLKKSGLKEAPQPIVLLDSIRLDKKSEKSNKFNKTTPEPLGTTTSKKSSETNKKTTSADKSSTEIESKKPTKSSSGKTKNVSSTECNSLKSENDKLDSSKGSTINRAETVSSLSTDETVTNRRITRRTRSSNAEKVDLLTDEKSSNNKVLISTNKIEDNSSQAVSKRTRKPASEKNADASVENSTIESEKSDDKSSVDDVEVSQGKGKSLRKHKTSARESKDTTNIQPKSEETNTDTEQQSIENENEEQKSKHRGKSNSKANINSPAKTRSQTKQNANKSESNKDDLKKDEIVTIDLEDIEEQIVRTEIRPSKKLKLSDAVEITVVDRNKRTVTTEKVKDSEKESAEDDKKVPPRTRRSLRSNQQQSNADQNKVVKEAGDDKSDVEKKDNNQQSENKLIPVNEPKCVQKKVPLLTSVDEDKLKAQNEDEIESNVNKKSITSPDLVCSVDCEADEDNNDNTAKEAVVNAEEDAKDASESVDEPPMTMSSFKLDTEDVSAVRVTRKRAAQQSVDALREARNQDKTNQLEKKDEVDNKRPKLKKKVC</sequence>
<feature type="compositionally biased region" description="Basic and acidic residues" evidence="1">
    <location>
        <begin position="262"/>
        <end position="275"/>
    </location>
</feature>
<name>A0A8K0D039_IGNLU</name>
<feature type="compositionally biased region" description="Basic and acidic residues" evidence="1">
    <location>
        <begin position="150"/>
        <end position="160"/>
    </location>
</feature>
<dbReference type="Proteomes" id="UP000801492">
    <property type="component" value="Unassembled WGS sequence"/>
</dbReference>
<feature type="region of interest" description="Disordered" evidence="1">
    <location>
        <begin position="1"/>
        <end position="22"/>
    </location>
</feature>